<organism evidence="1 2">
    <name type="scientific">Jiangella mangrovi</name>
    <dbReference type="NCBI Taxonomy" id="1524084"/>
    <lineage>
        <taxon>Bacteria</taxon>
        <taxon>Bacillati</taxon>
        <taxon>Actinomycetota</taxon>
        <taxon>Actinomycetes</taxon>
        <taxon>Jiangellales</taxon>
        <taxon>Jiangellaceae</taxon>
        <taxon>Jiangella</taxon>
    </lineage>
</organism>
<evidence type="ECO:0000313" key="1">
    <source>
        <dbReference type="EMBL" id="MBB5789312.1"/>
    </source>
</evidence>
<evidence type="ECO:0000313" key="2">
    <source>
        <dbReference type="Proteomes" id="UP000542813"/>
    </source>
</evidence>
<dbReference type="RefSeq" id="WP_184824595.1">
    <property type="nucleotide sequence ID" value="NZ_JACHMM010000001.1"/>
</dbReference>
<protein>
    <submittedName>
        <fullName evidence="1">Uncharacterized protein</fullName>
    </submittedName>
</protein>
<dbReference type="AlphaFoldDB" id="A0A7W9LMP2"/>
<keyword evidence="2" id="KW-1185">Reference proteome</keyword>
<dbReference type="Proteomes" id="UP000542813">
    <property type="component" value="Unassembled WGS sequence"/>
</dbReference>
<accession>A0A7W9LMP2</accession>
<proteinExistence type="predicted"/>
<gene>
    <name evidence="1" type="ORF">HD601_003887</name>
</gene>
<sequence>MATVHAHLDEPLSEATATLRLVAAEQNWSLAEGKSGNGVLVFRRGVSALSWGSEITVRLLEVAPSDTRLEFKTHELWAITDWGRGRRQVGKLLDALGASPD</sequence>
<comment type="caution">
    <text evidence="1">The sequence shown here is derived from an EMBL/GenBank/DDBJ whole genome shotgun (WGS) entry which is preliminary data.</text>
</comment>
<reference evidence="1 2" key="1">
    <citation type="submission" date="2020-08" db="EMBL/GenBank/DDBJ databases">
        <title>Sequencing the genomes of 1000 actinobacteria strains.</title>
        <authorList>
            <person name="Klenk H.-P."/>
        </authorList>
    </citation>
    <scope>NUCLEOTIDE SEQUENCE [LARGE SCALE GENOMIC DNA]</scope>
    <source>
        <strain evidence="1 2">DSM 102122</strain>
    </source>
</reference>
<name>A0A7W9LMP2_9ACTN</name>
<dbReference type="EMBL" id="JACHMM010000001">
    <property type="protein sequence ID" value="MBB5789312.1"/>
    <property type="molecule type" value="Genomic_DNA"/>
</dbReference>